<evidence type="ECO:0008006" key="3">
    <source>
        <dbReference type="Google" id="ProtNLM"/>
    </source>
</evidence>
<dbReference type="STRING" id="1769779.AUP74_01227"/>
<accession>A0A1C9W6D7</accession>
<reference evidence="2" key="1">
    <citation type="submission" date="2016-01" db="EMBL/GenBank/DDBJ databases">
        <title>Complete genome sequence of Microbulbifer sp. CCB-MM1, a halophile isolated from Matang Mangrove Forest, Perak.</title>
        <authorList>
            <person name="Moh T.H."/>
            <person name="Dinesh B."/>
            <person name="Lau N.-S."/>
            <person name="Go F."/>
            <person name="Alexander Chong S.-C."/>
        </authorList>
    </citation>
    <scope>NUCLEOTIDE SEQUENCE [LARGE SCALE GENOMIC DNA]</scope>
    <source>
        <strain evidence="2">CCB-MM1</strain>
    </source>
</reference>
<evidence type="ECO:0000313" key="1">
    <source>
        <dbReference type="EMBL" id="AOS96687.1"/>
    </source>
</evidence>
<dbReference type="KEGG" id="micc:AUP74_01227"/>
<organism evidence="1 2">
    <name type="scientific">Microbulbifer aggregans</name>
    <dbReference type="NCBI Taxonomy" id="1769779"/>
    <lineage>
        <taxon>Bacteria</taxon>
        <taxon>Pseudomonadati</taxon>
        <taxon>Pseudomonadota</taxon>
        <taxon>Gammaproteobacteria</taxon>
        <taxon>Cellvibrionales</taxon>
        <taxon>Microbulbiferaceae</taxon>
        <taxon>Microbulbifer</taxon>
    </lineage>
</organism>
<sequence length="566" mass="62614">MPEAPTQAVTRKTVSAPDLFARLQLPALSLDALSCGCDSERQLYDWLAEQYLQPYQPSDQHRLSALLNTLADEIARWRSPPQRRLPMLELVREYTLACVDAMALRQAGQINASGSTLQAGVRAAMRLLQQLALAYSALAQQMRLEPGLPILVRRRSARALQRAVDAYRRLIQLGPLFSVATPANTWRNLQLLVQLARAQKLDGQRVRDRHHPQRRDSVADAYIQAALFGSANPGQLSVPDQERLWSLTHQWLSCVVIEDRYTERGSALLASLALDQPPIPANRVENCQLDLRHFTAPLGWKIDLKRLLDQLSRAAEREGQGLIHRIYHGWADDFGRQQRRTPTEQRCEILIGLGAICHHLDSGALLGSDVIDRLCGGPSEATSVDTTRTDLRRQASEFGGVLPSAPSLGGRWKGGVRESLAERYRPLEAGVIDFSSAGMGLKLSHELAEKVRTGELLAVRLVDTWQLAVVRWQYTLPDHCRAGVEFLASEALAVRVQRHTDAGHLSAPISGILLRTADGAGATLALPKPLFKRGDSVELLAQPEGRSLRLQGQVETGEGFACFDFV</sequence>
<dbReference type="PATRIC" id="fig|1769779.3.peg.1247"/>
<evidence type="ECO:0000313" key="2">
    <source>
        <dbReference type="Proteomes" id="UP000095672"/>
    </source>
</evidence>
<name>A0A1C9W6D7_9GAMM</name>
<proteinExistence type="predicted"/>
<dbReference type="EMBL" id="CP014143">
    <property type="protein sequence ID" value="AOS96687.1"/>
    <property type="molecule type" value="Genomic_DNA"/>
</dbReference>
<keyword evidence="2" id="KW-1185">Reference proteome</keyword>
<dbReference type="RefSeq" id="WP_069946797.1">
    <property type="nucleotide sequence ID" value="NZ_CP014143.1"/>
</dbReference>
<dbReference type="AlphaFoldDB" id="A0A1C9W6D7"/>
<protein>
    <recommendedName>
        <fullName evidence="3">PilZ domain-containing protein</fullName>
    </recommendedName>
</protein>
<dbReference type="OrthoDB" id="5724405at2"/>
<gene>
    <name evidence="1" type="ORF">AUP74_01227</name>
</gene>
<dbReference type="Proteomes" id="UP000095672">
    <property type="component" value="Chromosome"/>
</dbReference>